<dbReference type="OrthoDB" id="2800304at2759"/>
<evidence type="ECO:0000313" key="2">
    <source>
        <dbReference type="EMBL" id="KIP10572.1"/>
    </source>
</evidence>
<dbReference type="Proteomes" id="UP000053257">
    <property type="component" value="Unassembled WGS sequence"/>
</dbReference>
<evidence type="ECO:0000313" key="3">
    <source>
        <dbReference type="Proteomes" id="UP000053257"/>
    </source>
</evidence>
<dbReference type="EMBL" id="KN840453">
    <property type="protein sequence ID" value="KIP10572.1"/>
    <property type="molecule type" value="Genomic_DNA"/>
</dbReference>
<accession>A0A0C3SC37</accession>
<sequence>MWQSVSRLVKDVAKSSNEGPNSEAQSLTADEELARLRQELADARMRIAELEREKSAIHSGGGVSQNVGAIVDSGIVQATDETGLPVAFCTDASPREGKTNVLRAGSGFIWEHEYDRGAVARPNDRLTKKGEWTTSTFPKLQRTNELIARVDGQWCYMGTFAPAGSENVGYDAWEALPDAVSAKSCGRMA</sequence>
<gene>
    <name evidence="2" type="ORF">PHLGIDRAFT_115328</name>
</gene>
<name>A0A0C3SC37_PHLG1</name>
<keyword evidence="3" id="KW-1185">Reference proteome</keyword>
<feature type="region of interest" description="Disordered" evidence="1">
    <location>
        <begin position="1"/>
        <end position="30"/>
    </location>
</feature>
<evidence type="ECO:0000256" key="1">
    <source>
        <dbReference type="SAM" id="MobiDB-lite"/>
    </source>
</evidence>
<dbReference type="HOGENOM" id="CLU_1434921_0_0_1"/>
<feature type="compositionally biased region" description="Polar residues" evidence="1">
    <location>
        <begin position="14"/>
        <end position="28"/>
    </location>
</feature>
<organism evidence="2 3">
    <name type="scientific">Phlebiopsis gigantea (strain 11061_1 CR5-6)</name>
    <name type="common">White-rot fungus</name>
    <name type="synonym">Peniophora gigantea</name>
    <dbReference type="NCBI Taxonomy" id="745531"/>
    <lineage>
        <taxon>Eukaryota</taxon>
        <taxon>Fungi</taxon>
        <taxon>Dikarya</taxon>
        <taxon>Basidiomycota</taxon>
        <taxon>Agaricomycotina</taxon>
        <taxon>Agaricomycetes</taxon>
        <taxon>Polyporales</taxon>
        <taxon>Phanerochaetaceae</taxon>
        <taxon>Phlebiopsis</taxon>
    </lineage>
</organism>
<protein>
    <submittedName>
        <fullName evidence="2">Uncharacterized protein</fullName>
    </submittedName>
</protein>
<dbReference type="AlphaFoldDB" id="A0A0C3SC37"/>
<proteinExistence type="predicted"/>
<reference evidence="2 3" key="1">
    <citation type="journal article" date="2014" name="PLoS Genet.">
        <title>Analysis of the Phlebiopsis gigantea genome, transcriptome and secretome provides insight into its pioneer colonization strategies of wood.</title>
        <authorList>
            <person name="Hori C."/>
            <person name="Ishida T."/>
            <person name="Igarashi K."/>
            <person name="Samejima M."/>
            <person name="Suzuki H."/>
            <person name="Master E."/>
            <person name="Ferreira P."/>
            <person name="Ruiz-Duenas F.J."/>
            <person name="Held B."/>
            <person name="Canessa P."/>
            <person name="Larrondo L.F."/>
            <person name="Schmoll M."/>
            <person name="Druzhinina I.S."/>
            <person name="Kubicek C.P."/>
            <person name="Gaskell J.A."/>
            <person name="Kersten P."/>
            <person name="St John F."/>
            <person name="Glasner J."/>
            <person name="Sabat G."/>
            <person name="Splinter BonDurant S."/>
            <person name="Syed K."/>
            <person name="Yadav J."/>
            <person name="Mgbeahuruike A.C."/>
            <person name="Kovalchuk A."/>
            <person name="Asiegbu F.O."/>
            <person name="Lackner G."/>
            <person name="Hoffmeister D."/>
            <person name="Rencoret J."/>
            <person name="Gutierrez A."/>
            <person name="Sun H."/>
            <person name="Lindquist E."/>
            <person name="Barry K."/>
            <person name="Riley R."/>
            <person name="Grigoriev I.V."/>
            <person name="Henrissat B."/>
            <person name="Kues U."/>
            <person name="Berka R.M."/>
            <person name="Martinez A.T."/>
            <person name="Covert S.F."/>
            <person name="Blanchette R.A."/>
            <person name="Cullen D."/>
        </authorList>
    </citation>
    <scope>NUCLEOTIDE SEQUENCE [LARGE SCALE GENOMIC DNA]</scope>
    <source>
        <strain evidence="2 3">11061_1 CR5-6</strain>
    </source>
</reference>